<name>A0A166CWK2_9AGAM</name>
<accession>A0A166CWK2</accession>
<dbReference type="InterPro" id="IPR002893">
    <property type="entry name" value="Znf_MYND"/>
</dbReference>
<dbReference type="GO" id="GO:0008270">
    <property type="term" value="F:zinc ion binding"/>
    <property type="evidence" value="ECO:0007669"/>
    <property type="project" value="UniProtKB-KW"/>
</dbReference>
<keyword evidence="1" id="KW-0479">Metal-binding</keyword>
<dbReference type="Gene3D" id="6.10.140.2220">
    <property type="match status" value="1"/>
</dbReference>
<evidence type="ECO:0000256" key="2">
    <source>
        <dbReference type="ARBA" id="ARBA00022771"/>
    </source>
</evidence>
<feature type="region of interest" description="Disordered" evidence="5">
    <location>
        <begin position="328"/>
        <end position="360"/>
    </location>
</feature>
<evidence type="ECO:0000256" key="3">
    <source>
        <dbReference type="ARBA" id="ARBA00022833"/>
    </source>
</evidence>
<dbReference type="Proteomes" id="UP000076798">
    <property type="component" value="Unassembled WGS sequence"/>
</dbReference>
<keyword evidence="2 4" id="KW-0863">Zinc-finger</keyword>
<evidence type="ECO:0000259" key="6">
    <source>
        <dbReference type="PROSITE" id="PS50865"/>
    </source>
</evidence>
<dbReference type="STRING" id="1314776.A0A166CWK2"/>
<evidence type="ECO:0000313" key="8">
    <source>
        <dbReference type="Proteomes" id="UP000076798"/>
    </source>
</evidence>
<dbReference type="OrthoDB" id="265717at2759"/>
<evidence type="ECO:0000313" key="7">
    <source>
        <dbReference type="EMBL" id="KZT37896.1"/>
    </source>
</evidence>
<feature type="compositionally biased region" description="Basic and acidic residues" evidence="5">
    <location>
        <begin position="328"/>
        <end position="349"/>
    </location>
</feature>
<evidence type="ECO:0000256" key="5">
    <source>
        <dbReference type="SAM" id="MobiDB-lite"/>
    </source>
</evidence>
<evidence type="ECO:0000256" key="1">
    <source>
        <dbReference type="ARBA" id="ARBA00022723"/>
    </source>
</evidence>
<feature type="domain" description="MYND-type" evidence="6">
    <location>
        <begin position="657"/>
        <end position="696"/>
    </location>
</feature>
<gene>
    <name evidence="7" type="ORF">SISSUDRAFT_813455</name>
</gene>
<keyword evidence="3" id="KW-0862">Zinc</keyword>
<dbReference type="SUPFAM" id="SSF144232">
    <property type="entry name" value="HIT/MYND zinc finger-like"/>
    <property type="match status" value="1"/>
</dbReference>
<dbReference type="AlphaFoldDB" id="A0A166CWK2"/>
<evidence type="ECO:0000256" key="4">
    <source>
        <dbReference type="PROSITE-ProRule" id="PRU00134"/>
    </source>
</evidence>
<reference evidence="7 8" key="1">
    <citation type="journal article" date="2016" name="Mol. Biol. Evol.">
        <title>Comparative Genomics of Early-Diverging Mushroom-Forming Fungi Provides Insights into the Origins of Lignocellulose Decay Capabilities.</title>
        <authorList>
            <person name="Nagy L.G."/>
            <person name="Riley R."/>
            <person name="Tritt A."/>
            <person name="Adam C."/>
            <person name="Daum C."/>
            <person name="Floudas D."/>
            <person name="Sun H."/>
            <person name="Yadav J.S."/>
            <person name="Pangilinan J."/>
            <person name="Larsson K.H."/>
            <person name="Matsuura K."/>
            <person name="Barry K."/>
            <person name="Labutti K."/>
            <person name="Kuo R."/>
            <person name="Ohm R.A."/>
            <person name="Bhattacharya S.S."/>
            <person name="Shirouzu T."/>
            <person name="Yoshinaga Y."/>
            <person name="Martin F.M."/>
            <person name="Grigoriev I.V."/>
            <person name="Hibbett D.S."/>
        </authorList>
    </citation>
    <scope>NUCLEOTIDE SEQUENCE [LARGE SCALE GENOMIC DNA]</scope>
    <source>
        <strain evidence="7 8">HHB10207 ss-3</strain>
    </source>
</reference>
<organism evidence="7 8">
    <name type="scientific">Sistotremastrum suecicum HHB10207 ss-3</name>
    <dbReference type="NCBI Taxonomy" id="1314776"/>
    <lineage>
        <taxon>Eukaryota</taxon>
        <taxon>Fungi</taxon>
        <taxon>Dikarya</taxon>
        <taxon>Basidiomycota</taxon>
        <taxon>Agaricomycotina</taxon>
        <taxon>Agaricomycetes</taxon>
        <taxon>Sistotremastrales</taxon>
        <taxon>Sistotremastraceae</taxon>
        <taxon>Sistotremastrum</taxon>
    </lineage>
</organism>
<dbReference type="PROSITE" id="PS50865">
    <property type="entry name" value="ZF_MYND_2"/>
    <property type="match status" value="1"/>
</dbReference>
<proteinExistence type="predicted"/>
<protein>
    <recommendedName>
        <fullName evidence="6">MYND-type domain-containing protein</fullName>
    </recommendedName>
</protein>
<dbReference type="PROSITE" id="PS01360">
    <property type="entry name" value="ZF_MYND_1"/>
    <property type="match status" value="1"/>
</dbReference>
<dbReference type="EMBL" id="KV428074">
    <property type="protein sequence ID" value="KZT37896.1"/>
    <property type="molecule type" value="Genomic_DNA"/>
</dbReference>
<sequence length="703" mass="79761">MTQSKTAYTNLSLRSPRAAHTIGMSTLARECQAVKAPVRWNAVRDVVCRHLQIAVSTSRDIKRIIKSGQCAAIVEKVAKCAQEHQSPRNYRVIGGIFLIIREISLDSILVAEIYRQNLDDLVFRSLDPDTGVQELLAPAIHVLAQLSKTSPSREISHRLAVKGTGMTVRLLSKHNENAETHFMLIVLLHTYVTKLSRHRNFHENAHTAKETKSLELFRAARTLVDLLENRIRGRFLDWEGLRLMTDTFTWLSFYQREAILQLPCFTGIRMFVAFISGPCLTIRCRGLLGLLNIHSMNCEGEIRLCNPHLCMRLRGLPTVEAHIEVACDPSKKDHEGPPQHESKSDKGYEESPAELELPESLPSNFDPYEAGLRMVEFELNGPETELESFAYPSERLFGTATPTSTMFTAMECALRSQQKEYEADVVKLGGLVLSLRQTKITGAGYDRIVRLHFSERVAAINGVRQWPDSAYFYYGFIRYRSGSRHLESGMRGLQCPDCTPYLATQIRYQMVLNKFTMAVTHLAIYDDQSEWWKTGVQYLMQMPASISEASKQKTDLAKLDLSIAEAVEVLSTNKSLDHGEFVAAMNDINRHRKNIARTSTPFIDAMKTMHEITLEREQIAQALKREEVPQDAELEKSMAKEVEYHTYDDGQPVLPQCSWCHQTTMGLRKCSRCEKVKYCGTKCQNNHWSSGHKLECISPEISV</sequence>
<keyword evidence="8" id="KW-1185">Reference proteome</keyword>
<dbReference type="Pfam" id="PF01753">
    <property type="entry name" value="zf-MYND"/>
    <property type="match status" value="1"/>
</dbReference>